<feature type="transmembrane region" description="Helical" evidence="5">
    <location>
        <begin position="289"/>
        <end position="310"/>
    </location>
</feature>
<dbReference type="InterPro" id="IPR004710">
    <property type="entry name" value="Bilac:Na_transpt"/>
</dbReference>
<dbReference type="InterPro" id="IPR038770">
    <property type="entry name" value="Na+/solute_symporter_sf"/>
</dbReference>
<keyword evidence="2 5" id="KW-0812">Transmembrane</keyword>
<dbReference type="GO" id="GO:0016020">
    <property type="term" value="C:membrane"/>
    <property type="evidence" value="ECO:0007669"/>
    <property type="project" value="UniProtKB-SubCell"/>
</dbReference>
<dbReference type="AlphaFoldDB" id="A0A429Y833"/>
<dbReference type="Proteomes" id="UP000287156">
    <property type="component" value="Unassembled WGS sequence"/>
</dbReference>
<comment type="caution">
    <text evidence="6">The sequence shown here is derived from an EMBL/GenBank/DDBJ whole genome shotgun (WGS) entry which is preliminary data.</text>
</comment>
<keyword evidence="4 5" id="KW-0472">Membrane</keyword>
<name>A0A429Y833_9BACI</name>
<dbReference type="PANTHER" id="PTHR10361:SF28">
    <property type="entry name" value="P3 PROTEIN-RELATED"/>
    <property type="match status" value="1"/>
</dbReference>
<proteinExistence type="predicted"/>
<comment type="subcellular location">
    <subcellularLocation>
        <location evidence="1">Membrane</location>
        <topology evidence="1">Multi-pass membrane protein</topology>
    </subcellularLocation>
</comment>
<feature type="transmembrane region" description="Helical" evidence="5">
    <location>
        <begin position="76"/>
        <end position="98"/>
    </location>
</feature>
<dbReference type="EMBL" id="QYTV02000001">
    <property type="protein sequence ID" value="RST77596.1"/>
    <property type="molecule type" value="Genomic_DNA"/>
</dbReference>
<evidence type="ECO:0000256" key="2">
    <source>
        <dbReference type="ARBA" id="ARBA00022692"/>
    </source>
</evidence>
<feature type="transmembrane region" description="Helical" evidence="5">
    <location>
        <begin position="265"/>
        <end position="283"/>
    </location>
</feature>
<organism evidence="6 7">
    <name type="scientific">Siminovitchia acidinfaciens</name>
    <dbReference type="NCBI Taxonomy" id="2321395"/>
    <lineage>
        <taxon>Bacteria</taxon>
        <taxon>Bacillati</taxon>
        <taxon>Bacillota</taxon>
        <taxon>Bacilli</taxon>
        <taxon>Bacillales</taxon>
        <taxon>Bacillaceae</taxon>
        <taxon>Siminovitchia</taxon>
    </lineage>
</organism>
<feature type="transmembrane region" description="Helical" evidence="5">
    <location>
        <begin position="165"/>
        <end position="186"/>
    </location>
</feature>
<keyword evidence="3 5" id="KW-1133">Transmembrane helix</keyword>
<gene>
    <name evidence="6" type="ORF">D4T97_003740</name>
</gene>
<protein>
    <submittedName>
        <fullName evidence="6">Bile acid:sodium symporter family protein</fullName>
    </submittedName>
</protein>
<dbReference type="PANTHER" id="PTHR10361">
    <property type="entry name" value="SODIUM-BILE ACID COTRANSPORTER"/>
    <property type="match status" value="1"/>
</dbReference>
<dbReference type="Pfam" id="PF01758">
    <property type="entry name" value="SBF"/>
    <property type="match status" value="1"/>
</dbReference>
<feature type="transmembrane region" description="Helical" evidence="5">
    <location>
        <begin position="20"/>
        <end position="38"/>
    </location>
</feature>
<dbReference type="InterPro" id="IPR002657">
    <property type="entry name" value="BilAc:Na_symport/Acr3"/>
</dbReference>
<feature type="transmembrane region" description="Helical" evidence="5">
    <location>
        <begin position="132"/>
        <end position="153"/>
    </location>
</feature>
<feature type="transmembrane region" description="Helical" evidence="5">
    <location>
        <begin position="104"/>
        <end position="125"/>
    </location>
</feature>
<evidence type="ECO:0000313" key="6">
    <source>
        <dbReference type="EMBL" id="RST77596.1"/>
    </source>
</evidence>
<sequence length="315" mass="34160">MGGFSLKFIVLINHAVTKYLPAWIVISALFAYWVPSLFNPLMDWTGFMLGFILFLMGLTIPAASISYVFKQPRTVLFGVVFKWTFTVLLTIGLGMLFLRQHHEILAGFILAGSVPSATAASLYTFIADGTVILSITMSVVDTLISPILTPFIMEHAVGHLIPIDYLSLVSQMLMIVLLPILAGMAIKRYLPSFVDRVRPAVRFCSSITLIAIVLSVVAGSQALIKVNLKLLPILILITIAQIILPMIAVFAVSRKLKINPMDSKAILFEAGLCNTALAAILAINHISFLAAVPAVINTVLNLSLGAWIAAKLGKI</sequence>
<evidence type="ECO:0000313" key="7">
    <source>
        <dbReference type="Proteomes" id="UP000287156"/>
    </source>
</evidence>
<reference evidence="6" key="1">
    <citation type="submission" date="2018-12" db="EMBL/GenBank/DDBJ databases">
        <authorList>
            <person name="Sun L."/>
            <person name="Chen Z."/>
        </authorList>
    </citation>
    <scope>NUCLEOTIDE SEQUENCE [LARGE SCALE GENOMIC DNA]</scope>
    <source>
        <strain evidence="6">3-2-2</strain>
    </source>
</reference>
<feature type="transmembrane region" description="Helical" evidence="5">
    <location>
        <begin position="207"/>
        <end position="224"/>
    </location>
</feature>
<dbReference type="OrthoDB" id="2800416at2"/>
<evidence type="ECO:0000256" key="5">
    <source>
        <dbReference type="SAM" id="Phobius"/>
    </source>
</evidence>
<evidence type="ECO:0000256" key="3">
    <source>
        <dbReference type="ARBA" id="ARBA00022989"/>
    </source>
</evidence>
<accession>A0A429Y833</accession>
<evidence type="ECO:0000256" key="4">
    <source>
        <dbReference type="ARBA" id="ARBA00023136"/>
    </source>
</evidence>
<dbReference type="Gene3D" id="1.20.1530.20">
    <property type="match status" value="1"/>
</dbReference>
<feature type="transmembrane region" description="Helical" evidence="5">
    <location>
        <begin position="230"/>
        <end position="253"/>
    </location>
</feature>
<evidence type="ECO:0000256" key="1">
    <source>
        <dbReference type="ARBA" id="ARBA00004141"/>
    </source>
</evidence>
<keyword evidence="7" id="KW-1185">Reference proteome</keyword>
<feature type="transmembrane region" description="Helical" evidence="5">
    <location>
        <begin position="44"/>
        <end position="69"/>
    </location>
</feature>